<evidence type="ECO:0000313" key="3">
    <source>
        <dbReference type="Proteomes" id="UP000249447"/>
    </source>
</evidence>
<keyword evidence="1" id="KW-0575">Peroxidase</keyword>
<dbReference type="AlphaFoldDB" id="A0A2U9TG28"/>
<dbReference type="KEGG" id="lmb:C9I47_2920"/>
<proteinExistence type="predicted"/>
<evidence type="ECO:0000313" key="2">
    <source>
        <dbReference type="EMBL" id="KAB8162314.1"/>
    </source>
</evidence>
<sequence>MSDTPPDRLSNDPRSKFYDEALLERGIGIRFNGIERHNVEEYCISEGWVRMAVGKALDRRGQPMTMKSRGTVEAWFLTPAGDAGDAVEG</sequence>
<dbReference type="OrthoDB" id="8756821at2"/>
<evidence type="ECO:0000313" key="1">
    <source>
        <dbReference type="EMBL" id="AWV08589.1"/>
    </source>
</evidence>
<dbReference type="Proteomes" id="UP000320431">
    <property type="component" value="Unassembled WGS sequence"/>
</dbReference>
<dbReference type="RefSeq" id="WP_111267611.1">
    <property type="nucleotide sequence ID" value="NZ_CP029843.1"/>
</dbReference>
<dbReference type="EMBL" id="VICD02000332">
    <property type="protein sequence ID" value="KAB8162314.1"/>
    <property type="molecule type" value="Genomic_DNA"/>
</dbReference>
<dbReference type="InterPro" id="IPR021724">
    <property type="entry name" value="DUF3297"/>
</dbReference>
<reference evidence="2 4" key="2">
    <citation type="submission" date="2019-10" db="EMBL/GenBank/DDBJ databases">
        <title>Lysobacter alkalisoli sp. nov., isolated from saline-alkaline soil.</title>
        <authorList>
            <person name="Sun J.-Q."/>
        </authorList>
    </citation>
    <scope>NUCLEOTIDE SEQUENCE [LARGE SCALE GENOMIC DNA]</scope>
    <source>
        <strain evidence="2 4">KCTC 42381</strain>
    </source>
</reference>
<accession>A0A2U9TG28</accession>
<keyword evidence="3" id="KW-1185">Reference proteome</keyword>
<dbReference type="Proteomes" id="UP000249447">
    <property type="component" value="Chromosome"/>
</dbReference>
<dbReference type="Pfam" id="PF11730">
    <property type="entry name" value="DUF3297"/>
    <property type="match status" value="1"/>
</dbReference>
<reference evidence="1 3" key="1">
    <citation type="submission" date="2018-05" db="EMBL/GenBank/DDBJ databases">
        <title>The complete genome of Lysobacter maris HZ9B, a marine bacterium antagonistic against terrestrial plant pathogens.</title>
        <authorList>
            <person name="Zhang X.-Q."/>
        </authorList>
    </citation>
    <scope>NUCLEOTIDE SEQUENCE [LARGE SCALE GENOMIC DNA]</scope>
    <source>
        <strain evidence="1 3">HZ9B</strain>
    </source>
</reference>
<protein>
    <submittedName>
        <fullName evidence="2">DUF3297 family protein</fullName>
    </submittedName>
    <submittedName>
        <fullName evidence="1">Glutathione peroxidase</fullName>
    </submittedName>
</protein>
<evidence type="ECO:0000313" key="4">
    <source>
        <dbReference type="Proteomes" id="UP000320431"/>
    </source>
</evidence>
<dbReference type="GO" id="GO:0004601">
    <property type="term" value="F:peroxidase activity"/>
    <property type="evidence" value="ECO:0007669"/>
    <property type="project" value="UniProtKB-KW"/>
</dbReference>
<name>A0A2U9TG28_9GAMM</name>
<organism evidence="1 3">
    <name type="scientific">Marilutibacter maris</name>
    <dbReference type="NCBI Taxonomy" id="1605891"/>
    <lineage>
        <taxon>Bacteria</taxon>
        <taxon>Pseudomonadati</taxon>
        <taxon>Pseudomonadota</taxon>
        <taxon>Gammaproteobacteria</taxon>
        <taxon>Lysobacterales</taxon>
        <taxon>Lysobacteraceae</taxon>
        <taxon>Marilutibacter</taxon>
    </lineage>
</organism>
<dbReference type="EMBL" id="CP029843">
    <property type="protein sequence ID" value="AWV08589.1"/>
    <property type="molecule type" value="Genomic_DNA"/>
</dbReference>
<gene>
    <name evidence="1" type="ORF">C9I47_2920</name>
    <name evidence="2" type="ORF">FKV24_018510</name>
</gene>
<keyword evidence="1" id="KW-0560">Oxidoreductase</keyword>